<dbReference type="AlphaFoldDB" id="A0A2R8AAZ8"/>
<feature type="domain" description="YrhK" evidence="2">
    <location>
        <begin position="21"/>
        <end position="74"/>
    </location>
</feature>
<dbReference type="InterPro" id="IPR025424">
    <property type="entry name" value="YrhK_domain"/>
</dbReference>
<dbReference type="OrthoDB" id="5862062at2"/>
<dbReference type="Pfam" id="PF14145">
    <property type="entry name" value="YrhK"/>
    <property type="match status" value="1"/>
</dbReference>
<gene>
    <name evidence="3" type="ORF">POI8812_01720</name>
</gene>
<feature type="transmembrane region" description="Helical" evidence="1">
    <location>
        <begin position="51"/>
        <end position="72"/>
    </location>
</feature>
<reference evidence="3 4" key="1">
    <citation type="submission" date="2018-03" db="EMBL/GenBank/DDBJ databases">
        <authorList>
            <person name="Keele B.F."/>
        </authorList>
    </citation>
    <scope>NUCLEOTIDE SEQUENCE [LARGE SCALE GENOMIC DNA]</scope>
    <source>
        <strain evidence="3 4">CeCT 8812</strain>
    </source>
</reference>
<keyword evidence="1" id="KW-1133">Transmembrane helix</keyword>
<evidence type="ECO:0000259" key="2">
    <source>
        <dbReference type="Pfam" id="PF14145"/>
    </source>
</evidence>
<keyword evidence="1" id="KW-0812">Transmembrane</keyword>
<proteinExistence type="predicted"/>
<sequence>MIFEADRRGLSHRHRRLHAAFELAMTVANFLAALLFVIGSVCFFSEDWLYLGTWLFVIGSALFMVSPALNVIRELRLAAMGDVDDLANRFEDGS</sequence>
<dbReference type="EMBL" id="OMKW01000002">
    <property type="protein sequence ID" value="SPF29412.1"/>
    <property type="molecule type" value="Genomic_DNA"/>
</dbReference>
<dbReference type="Proteomes" id="UP000244932">
    <property type="component" value="Unassembled WGS sequence"/>
</dbReference>
<organism evidence="3 4">
    <name type="scientific">Pontivivens insulae</name>
    <dbReference type="NCBI Taxonomy" id="1639689"/>
    <lineage>
        <taxon>Bacteria</taxon>
        <taxon>Pseudomonadati</taxon>
        <taxon>Pseudomonadota</taxon>
        <taxon>Alphaproteobacteria</taxon>
        <taxon>Rhodobacterales</taxon>
        <taxon>Paracoccaceae</taxon>
        <taxon>Pontivivens</taxon>
    </lineage>
</organism>
<evidence type="ECO:0000313" key="4">
    <source>
        <dbReference type="Proteomes" id="UP000244932"/>
    </source>
</evidence>
<dbReference type="RefSeq" id="WP_108782115.1">
    <property type="nucleotide sequence ID" value="NZ_OMKW01000002.1"/>
</dbReference>
<keyword evidence="1" id="KW-0472">Membrane</keyword>
<name>A0A2R8AAZ8_9RHOB</name>
<keyword evidence="4" id="KW-1185">Reference proteome</keyword>
<feature type="transmembrane region" description="Helical" evidence="1">
    <location>
        <begin position="21"/>
        <end position="45"/>
    </location>
</feature>
<evidence type="ECO:0000313" key="3">
    <source>
        <dbReference type="EMBL" id="SPF29412.1"/>
    </source>
</evidence>
<protein>
    <recommendedName>
        <fullName evidence="2">YrhK domain-containing protein</fullName>
    </recommendedName>
</protein>
<accession>A0A2R8AAZ8</accession>
<evidence type="ECO:0000256" key="1">
    <source>
        <dbReference type="SAM" id="Phobius"/>
    </source>
</evidence>